<dbReference type="InterPro" id="IPR045838">
    <property type="entry name" value="DEPDC5_CTD"/>
</dbReference>
<dbReference type="Pfam" id="PF12257">
    <property type="entry name" value="IML1"/>
    <property type="match status" value="1"/>
</dbReference>
<dbReference type="InParanoid" id="A0A2P6NRR5"/>
<evidence type="ECO:0000259" key="2">
    <source>
        <dbReference type="Pfam" id="PF12257"/>
    </source>
</evidence>
<dbReference type="GO" id="GO:0005096">
    <property type="term" value="F:GTPase activator activity"/>
    <property type="evidence" value="ECO:0007669"/>
    <property type="project" value="InterPro"/>
</dbReference>
<dbReference type="FunCoup" id="A0A2P6NRR5">
    <property type="interactions" value="33"/>
</dbReference>
<reference evidence="5 6" key="1">
    <citation type="journal article" date="2018" name="Genome Biol. Evol.">
        <title>Multiple Roots of Fruiting Body Formation in Amoebozoa.</title>
        <authorList>
            <person name="Hillmann F."/>
            <person name="Forbes G."/>
            <person name="Novohradska S."/>
            <person name="Ferling I."/>
            <person name="Riege K."/>
            <person name="Groth M."/>
            <person name="Westermann M."/>
            <person name="Marz M."/>
            <person name="Spaller T."/>
            <person name="Winckler T."/>
            <person name="Schaap P."/>
            <person name="Glockner G."/>
        </authorList>
    </citation>
    <scope>NUCLEOTIDE SEQUENCE [LARGE SCALE GENOMIC DNA]</scope>
    <source>
        <strain evidence="5 6">Jena</strain>
    </source>
</reference>
<organism evidence="5 6">
    <name type="scientific">Planoprotostelium fungivorum</name>
    <dbReference type="NCBI Taxonomy" id="1890364"/>
    <lineage>
        <taxon>Eukaryota</taxon>
        <taxon>Amoebozoa</taxon>
        <taxon>Evosea</taxon>
        <taxon>Variosea</taxon>
        <taxon>Cavosteliida</taxon>
        <taxon>Cavosteliaceae</taxon>
        <taxon>Planoprotostelium</taxon>
    </lineage>
</organism>
<proteinExistence type="predicted"/>
<dbReference type="Proteomes" id="UP000241769">
    <property type="component" value="Unassembled WGS sequence"/>
</dbReference>
<dbReference type="GO" id="GO:1904262">
    <property type="term" value="P:negative regulation of TORC1 signaling"/>
    <property type="evidence" value="ECO:0007669"/>
    <property type="project" value="TreeGrafter"/>
</dbReference>
<dbReference type="InterPro" id="IPR057068">
    <property type="entry name" value="IML1_N_fung"/>
</dbReference>
<evidence type="ECO:0000259" key="4">
    <source>
        <dbReference type="Pfam" id="PF24438"/>
    </source>
</evidence>
<dbReference type="OrthoDB" id="18360at2759"/>
<dbReference type="GO" id="GO:0010508">
    <property type="term" value="P:positive regulation of autophagy"/>
    <property type="evidence" value="ECO:0007669"/>
    <property type="project" value="TreeGrafter"/>
</dbReference>
<dbReference type="InterPro" id="IPR027244">
    <property type="entry name" value="IML1"/>
</dbReference>
<dbReference type="Pfam" id="PF24438">
    <property type="entry name" value="IML1_N_fung"/>
    <property type="match status" value="1"/>
</dbReference>
<dbReference type="Pfam" id="PF19418">
    <property type="entry name" value="DEPDC5_CTD"/>
    <property type="match status" value="1"/>
</dbReference>
<evidence type="ECO:0000313" key="5">
    <source>
        <dbReference type="EMBL" id="PRP86654.1"/>
    </source>
</evidence>
<dbReference type="EMBL" id="MDYQ01000028">
    <property type="protein sequence ID" value="PRP86654.1"/>
    <property type="molecule type" value="Genomic_DNA"/>
</dbReference>
<evidence type="ECO:0000259" key="3">
    <source>
        <dbReference type="Pfam" id="PF19418"/>
    </source>
</evidence>
<feature type="domain" description="DEPDC5 C-terminal" evidence="3">
    <location>
        <begin position="905"/>
        <end position="990"/>
    </location>
</feature>
<evidence type="ECO:0008006" key="7">
    <source>
        <dbReference type="Google" id="ProtNLM"/>
    </source>
</evidence>
<dbReference type="STRING" id="1890364.A0A2P6NRR5"/>
<evidence type="ECO:0000256" key="1">
    <source>
        <dbReference type="SAM" id="MobiDB-lite"/>
    </source>
</evidence>
<accession>A0A2P6NRR5</accession>
<evidence type="ECO:0000313" key="6">
    <source>
        <dbReference type="Proteomes" id="UP000241769"/>
    </source>
</evidence>
<dbReference type="AlphaFoldDB" id="A0A2P6NRR5"/>
<sequence>MTGSNTPNTSTLSVKERNVVLSIHDEKTSTEDVLLNSEFFPKWKEGDYIQILRKKPEMASYLDNTPANREREKTEKRKRRLVLRIKTLLHNKGKTLQISLSSSIAAAFDLTARTAVTVKLIIPERAEVEFVEIGFKDQYLGRSDMWRIKMSLCNSCAFTGKQIQFSSVKAQIREMVRGGMTISSGLITDRTKMIYRSRSAKFFVMIQMSREMWDFCSNGDLYFERATNGFLSELFERWSKLGANHTLSIVLFSRTFLNNETQTSPEVMTDAEGRRYIDFYKVVVEDMRGEWESILVQLKREFILYPSRVRWHYDPVVDGDRSTPSPGLNSTAEEGNFLESINLCLSVFERHYVDRDLQRTGQLICVVTAGGGTFDVDSNLSRLTKQKMIDNGIGCDIISLTSPPLHAVPLFRYPVEKYSPVGRTKGEEKTTYDVPHWLHISFYQGEEKSFDEIEKELNEIGFGKGLSQPWCVDRMIHGVQTWKKEENSKKILVPREPLTQVSTSTTPTYGRNVTSNYNATMQFSSYDEYVFNQEELPHSYRTNHIENSEPSEVSSYDERSNQGSIRSSRIGKLSAVGEEEEIPQRGQQVVRKRNHHRPINPFDSGDASGANNRKTSSRSRWVHLFSGTNNVRYTNVWPFPPNWKSLCEPASQPITNDFFPSPLELSKSFQDNVYHISLDVDDIHYQNKTDDFVKELVSQRLGQNYQFVISAEEEANDVNTNNSGTKVPTKRYVHYLSLGHNYHKITYGNYGQNVEVKRYHRSQLSNKAQSIPYRYYLWPVYNRLYETKEERCRDINNMISVDFQHTQIFSYPWNYLDQLVGGYFDELTNENAHYWRCRYAIVPNQAPTLTEGEAGAKQYHQDRSSSFQKFINVLQGSLKKAEYNTPNEVNKTSDQPPTDQTKTSTRPRRPKNFLDKSVRIENRTDRPEWLWLLYDSLYSPTSVCHIQFQWMVSTACVVEELVSNAQRKAKMCGFNMTQIPADQNPGPFSLSHIPIIIRDEVLQHISAEKETVEQILTTRFDFVRDTSKPDYFMHRSSSAFVHYNAPDQTIQWRYNPLVVQRTSMTWLSQWRRDFVGFWSELSQTKKILSKQEVHTPEVPVPKPLRDTDLRMESPIMRRQVPSSPIIPTSPLIREPKEENTEITMTEHEKMILYYSTIRGVIR</sequence>
<dbReference type="InterPro" id="IPR048255">
    <property type="entry name" value="IML1_N"/>
</dbReference>
<dbReference type="PANTHER" id="PTHR13179:SF8">
    <property type="entry name" value="GATOR COMPLEX PROTEIN DEPDC5"/>
    <property type="match status" value="1"/>
</dbReference>
<feature type="compositionally biased region" description="Polar residues" evidence="1">
    <location>
        <begin position="884"/>
        <end position="904"/>
    </location>
</feature>
<gene>
    <name evidence="5" type="ORF">PROFUN_05133</name>
</gene>
<dbReference type="PANTHER" id="PTHR13179">
    <property type="entry name" value="DEP DOMAIN CONTAINING PROTEIN 5"/>
    <property type="match status" value="1"/>
</dbReference>
<protein>
    <recommendedName>
        <fullName evidence="7">Vacuolar membrane-associated protein IML1</fullName>
    </recommendedName>
</protein>
<keyword evidence="6" id="KW-1185">Reference proteome</keyword>
<feature type="domain" description="IML1 N-terminal fungi" evidence="4">
    <location>
        <begin position="21"/>
        <end position="119"/>
    </location>
</feature>
<comment type="caution">
    <text evidence="5">The sequence shown here is derived from an EMBL/GenBank/DDBJ whole genome shotgun (WGS) entry which is preliminary data.</text>
</comment>
<feature type="region of interest" description="Disordered" evidence="1">
    <location>
        <begin position="882"/>
        <end position="913"/>
    </location>
</feature>
<feature type="region of interest" description="Disordered" evidence="1">
    <location>
        <begin position="544"/>
        <end position="615"/>
    </location>
</feature>
<feature type="domain" description="Vacuolar membrane-associated protein Iml1 N-terminal" evidence="2">
    <location>
        <begin position="131"/>
        <end position="413"/>
    </location>
</feature>
<dbReference type="GO" id="GO:1990130">
    <property type="term" value="C:GATOR1 complex"/>
    <property type="evidence" value="ECO:0007669"/>
    <property type="project" value="TreeGrafter"/>
</dbReference>
<name>A0A2P6NRR5_9EUKA</name>